<accession>A0A9X3BXK0</accession>
<gene>
    <name evidence="2" type="ORF">OIU83_02950</name>
</gene>
<reference evidence="2" key="1">
    <citation type="submission" date="2022-10" db="EMBL/GenBank/DDBJ databases">
        <title>Two novel species of Flavobacterium.</title>
        <authorList>
            <person name="Liu Q."/>
            <person name="Xin Y.-H."/>
        </authorList>
    </citation>
    <scope>NUCLEOTIDE SEQUENCE</scope>
    <source>
        <strain evidence="2">LS1R49</strain>
    </source>
</reference>
<keyword evidence="1" id="KW-0732">Signal</keyword>
<sequence length="266" mass="29792">MKKLLYLFLTSLLTLASCSSDNDNSSSVPSEDTSILPKTTTSIYSEGNRSISTNTYEGNKILSVTSKDRRVDFIYDGDVIVKENQYNTENGKDIKEVVTTYTYANGKLATVLHAYNFTIHSSEEKFELIKDIYTYNADGSINIESYYTDVNGIEDKDSFGAKVLTFENGNLTKSVSINREIGKVISSELYEYDTKSNPKKYILGFNLRVYGTTASINNVVKRTFFSTDNSSIDYKTSYEYNADGFPIKVISYNSDGTGAGVIEYTY</sequence>
<evidence type="ECO:0000256" key="1">
    <source>
        <dbReference type="SAM" id="SignalP"/>
    </source>
</evidence>
<feature type="chain" id="PRO_5040746363" description="YD repeat-containing protein" evidence="1">
    <location>
        <begin position="23"/>
        <end position="266"/>
    </location>
</feature>
<dbReference type="AlphaFoldDB" id="A0A9X3BXK0"/>
<evidence type="ECO:0000313" key="3">
    <source>
        <dbReference type="Proteomes" id="UP001151079"/>
    </source>
</evidence>
<dbReference type="PROSITE" id="PS51257">
    <property type="entry name" value="PROKAR_LIPOPROTEIN"/>
    <property type="match status" value="1"/>
</dbReference>
<evidence type="ECO:0008006" key="4">
    <source>
        <dbReference type="Google" id="ProtNLM"/>
    </source>
</evidence>
<dbReference type="RefSeq" id="WP_264204781.1">
    <property type="nucleotide sequence ID" value="NZ_JAOZEW010000002.1"/>
</dbReference>
<comment type="caution">
    <text evidence="2">The sequence shown here is derived from an EMBL/GenBank/DDBJ whole genome shotgun (WGS) entry which is preliminary data.</text>
</comment>
<keyword evidence="3" id="KW-1185">Reference proteome</keyword>
<dbReference type="Proteomes" id="UP001151079">
    <property type="component" value="Unassembled WGS sequence"/>
</dbReference>
<organism evidence="2 3">
    <name type="scientific">Flavobacterium shii</name>
    <dbReference type="NCBI Taxonomy" id="2987687"/>
    <lineage>
        <taxon>Bacteria</taxon>
        <taxon>Pseudomonadati</taxon>
        <taxon>Bacteroidota</taxon>
        <taxon>Flavobacteriia</taxon>
        <taxon>Flavobacteriales</taxon>
        <taxon>Flavobacteriaceae</taxon>
        <taxon>Flavobacterium</taxon>
    </lineage>
</organism>
<evidence type="ECO:0000313" key="2">
    <source>
        <dbReference type="EMBL" id="MCV9926591.1"/>
    </source>
</evidence>
<name>A0A9X3BXK0_9FLAO</name>
<dbReference type="EMBL" id="JAOZEW010000002">
    <property type="protein sequence ID" value="MCV9926591.1"/>
    <property type="molecule type" value="Genomic_DNA"/>
</dbReference>
<proteinExistence type="predicted"/>
<feature type="signal peptide" evidence="1">
    <location>
        <begin position="1"/>
        <end position="22"/>
    </location>
</feature>
<protein>
    <recommendedName>
        <fullName evidence="4">YD repeat-containing protein</fullName>
    </recommendedName>
</protein>